<evidence type="ECO:0000256" key="9">
    <source>
        <dbReference type="ARBA" id="ARBA00023242"/>
    </source>
</evidence>
<dbReference type="OrthoDB" id="6506078at2759"/>
<keyword evidence="4 10" id="KW-0963">Cytoplasm</keyword>
<protein>
    <recommendedName>
        <fullName evidence="10">Dynein light chain</fullName>
    </recommendedName>
</protein>
<evidence type="ECO:0000256" key="4">
    <source>
        <dbReference type="ARBA" id="ARBA00022490"/>
    </source>
</evidence>
<evidence type="ECO:0000256" key="1">
    <source>
        <dbReference type="ARBA" id="ARBA00004123"/>
    </source>
</evidence>
<dbReference type="SMART" id="SM01375">
    <property type="entry name" value="Dynein_light"/>
    <property type="match status" value="1"/>
</dbReference>
<keyword evidence="6" id="KW-0509">mRNA transport</keyword>
<keyword evidence="9" id="KW-0539">Nucleus</keyword>
<dbReference type="GO" id="GO:0051028">
    <property type="term" value="P:mRNA transport"/>
    <property type="evidence" value="ECO:0007669"/>
    <property type="project" value="UniProtKB-KW"/>
</dbReference>
<evidence type="ECO:0000256" key="3">
    <source>
        <dbReference type="ARBA" id="ARBA00022448"/>
    </source>
</evidence>
<accession>A0A4S2L342</accession>
<dbReference type="Pfam" id="PF01221">
    <property type="entry name" value="Dynein_light"/>
    <property type="match status" value="1"/>
</dbReference>
<dbReference type="SUPFAM" id="SSF54648">
    <property type="entry name" value="DLC"/>
    <property type="match status" value="1"/>
</dbReference>
<keyword evidence="3" id="KW-0813">Transport</keyword>
<dbReference type="GO" id="GO:0007017">
    <property type="term" value="P:microtubule-based process"/>
    <property type="evidence" value="ECO:0007669"/>
    <property type="project" value="InterPro"/>
</dbReference>
<comment type="subcellular location">
    <subcellularLocation>
        <location evidence="2 10">Cytoplasm</location>
        <location evidence="2 10">Cytoskeleton</location>
    </subcellularLocation>
    <subcellularLocation>
        <location evidence="1">Nucleus</location>
    </subcellularLocation>
</comment>
<evidence type="ECO:0000256" key="7">
    <source>
        <dbReference type="ARBA" id="ARBA00022927"/>
    </source>
</evidence>
<dbReference type="CDD" id="cd21452">
    <property type="entry name" value="DLC-like_DYNLL1_DYNLL2"/>
    <property type="match status" value="1"/>
</dbReference>
<dbReference type="GO" id="GO:0005874">
    <property type="term" value="C:microtubule"/>
    <property type="evidence" value="ECO:0007669"/>
    <property type="project" value="UniProtKB-KW"/>
</dbReference>
<dbReference type="Proteomes" id="UP000308267">
    <property type="component" value="Unassembled WGS sequence"/>
</dbReference>
<dbReference type="GO" id="GO:0005868">
    <property type="term" value="C:cytoplasmic dynein complex"/>
    <property type="evidence" value="ECO:0007669"/>
    <property type="project" value="TreeGrafter"/>
</dbReference>
<comment type="similarity">
    <text evidence="10">Belongs to the dynein light chain family.</text>
</comment>
<dbReference type="GO" id="GO:0045505">
    <property type="term" value="F:dynein intermediate chain binding"/>
    <property type="evidence" value="ECO:0007669"/>
    <property type="project" value="TreeGrafter"/>
</dbReference>
<sequence>MTEIKVDVRISEMDKDMVKSVVDVTAEALQRFTVDRDIASHIKHEFDWKYGVLWHCVVGKDYGSYVSYSGENMIYFYAGHRAILLFRTRFPLQSSSHWLIQRSPKRGSQLILCKLMVLNPPSGNSAKRENRQPKINLHL</sequence>
<proteinExistence type="inferred from homology"/>
<dbReference type="InterPro" id="IPR001372">
    <property type="entry name" value="Dynein_light_chain_typ-1/2"/>
</dbReference>
<dbReference type="EMBL" id="SJOL01009509">
    <property type="protein sequence ID" value="TGZ57123.1"/>
    <property type="molecule type" value="Genomic_DNA"/>
</dbReference>
<evidence type="ECO:0000313" key="11">
    <source>
        <dbReference type="EMBL" id="TGZ57123.1"/>
    </source>
</evidence>
<keyword evidence="10" id="KW-0243">Dynein</keyword>
<dbReference type="GO" id="GO:0005634">
    <property type="term" value="C:nucleus"/>
    <property type="evidence" value="ECO:0007669"/>
    <property type="project" value="UniProtKB-SubCell"/>
</dbReference>
<comment type="caution">
    <text evidence="11">The sequence shown here is derived from an EMBL/GenBank/DDBJ whole genome shotgun (WGS) entry which is preliminary data.</text>
</comment>
<keyword evidence="7" id="KW-0653">Protein transport</keyword>
<evidence type="ECO:0000256" key="6">
    <source>
        <dbReference type="ARBA" id="ARBA00022816"/>
    </source>
</evidence>
<dbReference type="PANTHER" id="PTHR11886">
    <property type="entry name" value="DYNEIN LIGHT CHAIN"/>
    <property type="match status" value="1"/>
</dbReference>
<dbReference type="GO" id="GO:0015031">
    <property type="term" value="P:protein transport"/>
    <property type="evidence" value="ECO:0007669"/>
    <property type="project" value="UniProtKB-KW"/>
</dbReference>
<gene>
    <name evidence="11" type="ORF">CRM22_010013</name>
</gene>
<evidence type="ECO:0000256" key="2">
    <source>
        <dbReference type="ARBA" id="ARBA00004245"/>
    </source>
</evidence>
<keyword evidence="12" id="KW-1185">Reference proteome</keyword>
<dbReference type="AlphaFoldDB" id="A0A4S2L342"/>
<dbReference type="FunFam" id="3.30.740.10:FF:000005">
    <property type="entry name" value="Dynein light chain"/>
    <property type="match status" value="1"/>
</dbReference>
<dbReference type="PANTHER" id="PTHR11886:SF35">
    <property type="entry name" value="DYNEIN LIGHT CHAIN"/>
    <property type="match status" value="1"/>
</dbReference>
<organism evidence="11 12">
    <name type="scientific">Opisthorchis felineus</name>
    <dbReference type="NCBI Taxonomy" id="147828"/>
    <lineage>
        <taxon>Eukaryota</taxon>
        <taxon>Metazoa</taxon>
        <taxon>Spiralia</taxon>
        <taxon>Lophotrochozoa</taxon>
        <taxon>Platyhelminthes</taxon>
        <taxon>Trematoda</taxon>
        <taxon>Digenea</taxon>
        <taxon>Opisthorchiida</taxon>
        <taxon>Opisthorchiata</taxon>
        <taxon>Opisthorchiidae</taxon>
        <taxon>Opisthorchis</taxon>
    </lineage>
</organism>
<name>A0A4S2L342_OPIFE</name>
<dbReference type="STRING" id="147828.A0A4S2L342"/>
<keyword evidence="10" id="KW-0505">Motor protein</keyword>
<dbReference type="InterPro" id="IPR037177">
    <property type="entry name" value="DLC_sf"/>
</dbReference>
<keyword evidence="5 10" id="KW-0493">Microtubule</keyword>
<evidence type="ECO:0000256" key="5">
    <source>
        <dbReference type="ARBA" id="ARBA00022701"/>
    </source>
</evidence>
<evidence type="ECO:0000313" key="12">
    <source>
        <dbReference type="Proteomes" id="UP000308267"/>
    </source>
</evidence>
<evidence type="ECO:0000256" key="8">
    <source>
        <dbReference type="ARBA" id="ARBA00023212"/>
    </source>
</evidence>
<evidence type="ECO:0000256" key="10">
    <source>
        <dbReference type="RuleBase" id="RU365010"/>
    </source>
</evidence>
<keyword evidence="8 10" id="KW-0206">Cytoskeleton</keyword>
<dbReference type="Gene3D" id="3.30.740.10">
    <property type="entry name" value="Protein Inhibitor Of Neuronal Nitric Oxide Synthase"/>
    <property type="match status" value="1"/>
</dbReference>
<reference evidence="11 12" key="1">
    <citation type="journal article" date="2019" name="BMC Genomics">
        <title>New insights from Opisthorchis felineus genome: update on genomics of the epidemiologically important liver flukes.</title>
        <authorList>
            <person name="Ershov N.I."/>
            <person name="Mordvinov V.A."/>
            <person name="Prokhortchouk E.B."/>
            <person name="Pakharukova M.Y."/>
            <person name="Gunbin K.V."/>
            <person name="Ustyantsev K."/>
            <person name="Genaev M.A."/>
            <person name="Blinov A.G."/>
            <person name="Mazur A."/>
            <person name="Boulygina E."/>
            <person name="Tsygankova S."/>
            <person name="Khrameeva E."/>
            <person name="Chekanov N."/>
            <person name="Fan G."/>
            <person name="Xiao A."/>
            <person name="Zhang H."/>
            <person name="Xu X."/>
            <person name="Yang H."/>
            <person name="Solovyev V."/>
            <person name="Lee S.M."/>
            <person name="Liu X."/>
            <person name="Afonnikov D.A."/>
            <person name="Skryabin K.G."/>
        </authorList>
    </citation>
    <scope>NUCLEOTIDE SEQUENCE [LARGE SCALE GENOMIC DNA]</scope>
    <source>
        <strain evidence="11">AK-0245</strain>
        <tissue evidence="11">Whole organism</tissue>
    </source>
</reference>